<evidence type="ECO:0000313" key="3">
    <source>
        <dbReference type="EMBL" id="CAE4584171.1"/>
    </source>
</evidence>
<feature type="compositionally biased region" description="Pro residues" evidence="2">
    <location>
        <begin position="8"/>
        <end position="20"/>
    </location>
</feature>
<protein>
    <submittedName>
        <fullName evidence="3">Uncharacterized protein</fullName>
    </submittedName>
</protein>
<accession>A0A7S4QHW5</accession>
<sequence length="305" mass="32698">MAGAPVAVPRPPASPRPPRPARQRGPQPSQVPTPTGDGQRSSSISPVDTTYSSEWCTSSLKDFALRPSTHSGALHRPTFDEEFGADVPECTAAGAAALDSVRGGCRSCHKFRLRLEHEERARVKAQEQLARLQAENLRLRRHDSFPAAQAAVEKCFAGSEGGSRSSRSVVAWGEDAPNTGAGSSLADVEEVGHSLESYRREVSILREALEARDAREAELHERMRRQRAEHEGEKQEWEGQVAGLVCEVQDLEERNHELELALRRALAAVAPSAMTSTAASGSHGGPSGPSSEATASGLEDVMAAL</sequence>
<evidence type="ECO:0000256" key="2">
    <source>
        <dbReference type="SAM" id="MobiDB-lite"/>
    </source>
</evidence>
<keyword evidence="1" id="KW-0175">Coiled coil</keyword>
<feature type="compositionally biased region" description="Low complexity" evidence="2">
    <location>
        <begin position="271"/>
        <end position="281"/>
    </location>
</feature>
<reference evidence="3" key="1">
    <citation type="submission" date="2021-01" db="EMBL/GenBank/DDBJ databases">
        <authorList>
            <person name="Corre E."/>
            <person name="Pelletier E."/>
            <person name="Niang G."/>
            <person name="Scheremetjew M."/>
            <person name="Finn R."/>
            <person name="Kale V."/>
            <person name="Holt S."/>
            <person name="Cochrane G."/>
            <person name="Meng A."/>
            <person name="Brown T."/>
            <person name="Cohen L."/>
        </authorList>
    </citation>
    <scope>NUCLEOTIDE SEQUENCE</scope>
    <source>
        <strain evidence="3">CCMP3105</strain>
    </source>
</reference>
<organism evidence="3">
    <name type="scientific">Alexandrium monilatum</name>
    <dbReference type="NCBI Taxonomy" id="311494"/>
    <lineage>
        <taxon>Eukaryota</taxon>
        <taxon>Sar</taxon>
        <taxon>Alveolata</taxon>
        <taxon>Dinophyceae</taxon>
        <taxon>Gonyaulacales</taxon>
        <taxon>Pyrocystaceae</taxon>
        <taxon>Alexandrium</taxon>
    </lineage>
</organism>
<evidence type="ECO:0000256" key="1">
    <source>
        <dbReference type="SAM" id="Coils"/>
    </source>
</evidence>
<feature type="coiled-coil region" evidence="1">
    <location>
        <begin position="115"/>
        <end position="142"/>
    </location>
</feature>
<feature type="coiled-coil region" evidence="1">
    <location>
        <begin position="216"/>
        <end position="268"/>
    </location>
</feature>
<dbReference type="EMBL" id="HBNR01030368">
    <property type="protein sequence ID" value="CAE4584171.1"/>
    <property type="molecule type" value="Transcribed_RNA"/>
</dbReference>
<name>A0A7S4QHW5_9DINO</name>
<gene>
    <name evidence="3" type="ORF">AMON00008_LOCUS20724</name>
</gene>
<feature type="region of interest" description="Disordered" evidence="2">
    <location>
        <begin position="1"/>
        <end position="52"/>
    </location>
</feature>
<feature type="compositionally biased region" description="Polar residues" evidence="2">
    <location>
        <begin position="30"/>
        <end position="52"/>
    </location>
</feature>
<dbReference type="AlphaFoldDB" id="A0A7S4QHW5"/>
<feature type="region of interest" description="Disordered" evidence="2">
    <location>
        <begin position="271"/>
        <end position="305"/>
    </location>
</feature>
<proteinExistence type="predicted"/>